<dbReference type="Gene3D" id="3.30.230.10">
    <property type="match status" value="1"/>
</dbReference>
<keyword evidence="5 7" id="KW-0378">Hydrolase</keyword>
<dbReference type="Proteomes" id="UP000595197">
    <property type="component" value="Chromosome"/>
</dbReference>
<evidence type="ECO:0000256" key="7">
    <source>
        <dbReference type="HAMAP-Rule" id="MF_00227"/>
    </source>
</evidence>
<dbReference type="EC" id="3.1.26.5" evidence="7 8"/>
<dbReference type="RefSeq" id="WP_201073884.1">
    <property type="nucleotide sequence ID" value="NZ_CP067420.1"/>
</dbReference>
<reference evidence="9" key="1">
    <citation type="submission" date="2021-02" db="EMBL/GenBank/DDBJ databases">
        <title>Skermanella TT6 skin isolate.</title>
        <authorList>
            <person name="Lee K."/>
            <person name="Ganzorig M."/>
        </authorList>
    </citation>
    <scope>NUCLEOTIDE SEQUENCE</scope>
    <source>
        <strain evidence="9">TT6</strain>
    </source>
</reference>
<proteinExistence type="inferred from homology"/>
<protein>
    <recommendedName>
        <fullName evidence="7 8">Ribonuclease P protein component</fullName>
        <shortName evidence="7">RNase P protein</shortName>
        <shortName evidence="7">RNaseP protein</shortName>
        <ecNumber evidence="7 8">3.1.26.5</ecNumber>
    </recommendedName>
    <alternativeName>
        <fullName evidence="7">Protein C5</fullName>
    </alternativeName>
</protein>
<evidence type="ECO:0000256" key="8">
    <source>
        <dbReference type="NCBIfam" id="TIGR00188"/>
    </source>
</evidence>
<evidence type="ECO:0000256" key="4">
    <source>
        <dbReference type="ARBA" id="ARBA00022759"/>
    </source>
</evidence>
<evidence type="ECO:0000256" key="5">
    <source>
        <dbReference type="ARBA" id="ARBA00022801"/>
    </source>
</evidence>
<dbReference type="InterPro" id="IPR020539">
    <property type="entry name" value="RNase_P_CS"/>
</dbReference>
<dbReference type="InterPro" id="IPR014721">
    <property type="entry name" value="Ribsml_uS5_D2-typ_fold_subgr"/>
</dbReference>
<accession>A0ABX7B862</accession>
<dbReference type="PANTHER" id="PTHR33992:SF1">
    <property type="entry name" value="RIBONUCLEASE P PROTEIN COMPONENT"/>
    <property type="match status" value="1"/>
</dbReference>
<keyword evidence="2 7" id="KW-0819">tRNA processing</keyword>
<dbReference type="PROSITE" id="PS00648">
    <property type="entry name" value="RIBONUCLEASE_P"/>
    <property type="match status" value="1"/>
</dbReference>
<dbReference type="Pfam" id="PF00825">
    <property type="entry name" value="Ribonuclease_P"/>
    <property type="match status" value="1"/>
</dbReference>
<sequence>MPPEGSAPGLGRLKRRPEFLAVAGARRKWVAPGLILQARRHDDRQHSGAGEASVRVGFTASKKVGNAVARNRAKRRLRALAAEILAEHGAPDTDFVLIARGETLVRPWGDLRQDLTTCLKRLKAWRAQRGTDRCGTGR</sequence>
<keyword evidence="10" id="KW-1185">Reference proteome</keyword>
<evidence type="ECO:0000256" key="2">
    <source>
        <dbReference type="ARBA" id="ARBA00022694"/>
    </source>
</evidence>
<dbReference type="InterPro" id="IPR000100">
    <property type="entry name" value="RNase_P"/>
</dbReference>
<keyword evidence="3 7" id="KW-0540">Nuclease</keyword>
<evidence type="ECO:0000256" key="3">
    <source>
        <dbReference type="ARBA" id="ARBA00022722"/>
    </source>
</evidence>
<dbReference type="EMBL" id="CP067420">
    <property type="protein sequence ID" value="QQP88667.1"/>
    <property type="molecule type" value="Genomic_DNA"/>
</dbReference>
<organism evidence="9 10">
    <name type="scientific">Skermanella cutis</name>
    <dbReference type="NCBI Taxonomy" id="2775420"/>
    <lineage>
        <taxon>Bacteria</taxon>
        <taxon>Pseudomonadati</taxon>
        <taxon>Pseudomonadota</taxon>
        <taxon>Alphaproteobacteria</taxon>
        <taxon>Rhodospirillales</taxon>
        <taxon>Azospirillaceae</taxon>
        <taxon>Skermanella</taxon>
    </lineage>
</organism>
<evidence type="ECO:0000313" key="9">
    <source>
        <dbReference type="EMBL" id="QQP88667.1"/>
    </source>
</evidence>
<comment type="function">
    <text evidence="1 7">RNaseP catalyzes the removal of the 5'-leader sequence from pre-tRNA to produce the mature 5'-terminus. It can also cleave other RNA substrates such as 4.5S RNA. The protein component plays an auxiliary but essential role in vivo by binding to the 5'-leader sequence and broadening the substrate specificity of the ribozyme.</text>
</comment>
<dbReference type="GO" id="GO:0004526">
    <property type="term" value="F:ribonuclease P activity"/>
    <property type="evidence" value="ECO:0007669"/>
    <property type="project" value="UniProtKB-EC"/>
</dbReference>
<dbReference type="HAMAP" id="MF_00227">
    <property type="entry name" value="RNase_P"/>
    <property type="match status" value="1"/>
</dbReference>
<evidence type="ECO:0000313" key="10">
    <source>
        <dbReference type="Proteomes" id="UP000595197"/>
    </source>
</evidence>
<keyword evidence="4 7" id="KW-0255">Endonuclease</keyword>
<dbReference type="PANTHER" id="PTHR33992">
    <property type="entry name" value="RIBONUCLEASE P PROTEIN COMPONENT"/>
    <property type="match status" value="1"/>
</dbReference>
<keyword evidence="6 7" id="KW-0694">RNA-binding</keyword>
<gene>
    <name evidence="7 9" type="primary">rnpA</name>
    <name evidence="9" type="ORF">IGS68_22010</name>
</gene>
<evidence type="ECO:0000256" key="6">
    <source>
        <dbReference type="ARBA" id="ARBA00022884"/>
    </source>
</evidence>
<comment type="catalytic activity">
    <reaction evidence="7">
        <text>Endonucleolytic cleavage of RNA, removing 5'-extranucleotides from tRNA precursor.</text>
        <dbReference type="EC" id="3.1.26.5"/>
    </reaction>
</comment>
<dbReference type="SUPFAM" id="SSF54211">
    <property type="entry name" value="Ribosomal protein S5 domain 2-like"/>
    <property type="match status" value="1"/>
</dbReference>
<comment type="similarity">
    <text evidence="7">Belongs to the RnpA family.</text>
</comment>
<comment type="subunit">
    <text evidence="7">Consists of a catalytic RNA component (M1 or rnpB) and a protein subunit.</text>
</comment>
<dbReference type="InterPro" id="IPR020568">
    <property type="entry name" value="Ribosomal_Su5_D2-typ_SF"/>
</dbReference>
<evidence type="ECO:0000256" key="1">
    <source>
        <dbReference type="ARBA" id="ARBA00002663"/>
    </source>
</evidence>
<dbReference type="NCBIfam" id="TIGR00188">
    <property type="entry name" value="rnpA"/>
    <property type="match status" value="1"/>
</dbReference>
<name>A0ABX7B862_9PROT</name>